<keyword evidence="1" id="KW-0812">Transmembrane</keyword>
<organism evidence="2">
    <name type="scientific">bioreactor metagenome</name>
    <dbReference type="NCBI Taxonomy" id="1076179"/>
    <lineage>
        <taxon>unclassified sequences</taxon>
        <taxon>metagenomes</taxon>
        <taxon>ecological metagenomes</taxon>
    </lineage>
</organism>
<feature type="transmembrane region" description="Helical" evidence="1">
    <location>
        <begin position="41"/>
        <end position="60"/>
    </location>
</feature>
<dbReference type="EMBL" id="VSSQ01042133">
    <property type="protein sequence ID" value="MPM95667.1"/>
    <property type="molecule type" value="Genomic_DNA"/>
</dbReference>
<keyword evidence="1" id="KW-1133">Transmembrane helix</keyword>
<gene>
    <name evidence="2" type="ORF">SDC9_142822</name>
</gene>
<comment type="caution">
    <text evidence="2">The sequence shown here is derived from an EMBL/GenBank/DDBJ whole genome shotgun (WGS) entry which is preliminary data.</text>
</comment>
<reference evidence="2" key="1">
    <citation type="submission" date="2019-08" db="EMBL/GenBank/DDBJ databases">
        <authorList>
            <person name="Kucharzyk K."/>
            <person name="Murdoch R.W."/>
            <person name="Higgins S."/>
            <person name="Loffler F."/>
        </authorList>
    </citation>
    <scope>NUCLEOTIDE SEQUENCE</scope>
</reference>
<keyword evidence="1" id="KW-0472">Membrane</keyword>
<protein>
    <submittedName>
        <fullName evidence="2">Uncharacterized protein</fullName>
    </submittedName>
</protein>
<dbReference type="AlphaFoldDB" id="A0A645E1W4"/>
<accession>A0A645E1W4</accession>
<evidence type="ECO:0000313" key="2">
    <source>
        <dbReference type="EMBL" id="MPM95667.1"/>
    </source>
</evidence>
<evidence type="ECO:0000256" key="1">
    <source>
        <dbReference type="SAM" id="Phobius"/>
    </source>
</evidence>
<name>A0A645E1W4_9ZZZZ</name>
<proteinExistence type="predicted"/>
<sequence>MASLLLKLHGIVMNVKRQFIITIANHEPVTVIIRHFQPSHFAVITVFLWINIRFMRIGNFRLINAKRGMRLEIR</sequence>